<dbReference type="AlphaFoldDB" id="X0TUJ7"/>
<evidence type="ECO:0000313" key="2">
    <source>
        <dbReference type="EMBL" id="GAF90871.1"/>
    </source>
</evidence>
<gene>
    <name evidence="2" type="ORF">S01H1_18972</name>
</gene>
<name>X0TUJ7_9ZZZZ</name>
<evidence type="ECO:0000256" key="1">
    <source>
        <dbReference type="SAM" id="MobiDB-lite"/>
    </source>
</evidence>
<feature type="compositionally biased region" description="Basic and acidic residues" evidence="1">
    <location>
        <begin position="78"/>
        <end position="93"/>
    </location>
</feature>
<organism evidence="2">
    <name type="scientific">marine sediment metagenome</name>
    <dbReference type="NCBI Taxonomy" id="412755"/>
    <lineage>
        <taxon>unclassified sequences</taxon>
        <taxon>metagenomes</taxon>
        <taxon>ecological metagenomes</taxon>
    </lineage>
</organism>
<feature type="region of interest" description="Disordered" evidence="1">
    <location>
        <begin position="52"/>
        <end position="93"/>
    </location>
</feature>
<reference evidence="2" key="1">
    <citation type="journal article" date="2014" name="Front. Microbiol.">
        <title>High frequency of phylogenetically diverse reductive dehalogenase-homologous genes in deep subseafloor sedimentary metagenomes.</title>
        <authorList>
            <person name="Kawai M."/>
            <person name="Futagami T."/>
            <person name="Toyoda A."/>
            <person name="Takaki Y."/>
            <person name="Nishi S."/>
            <person name="Hori S."/>
            <person name="Arai W."/>
            <person name="Tsubouchi T."/>
            <person name="Morono Y."/>
            <person name="Uchiyama I."/>
            <person name="Ito T."/>
            <person name="Fujiyama A."/>
            <person name="Inagaki F."/>
            <person name="Takami H."/>
        </authorList>
    </citation>
    <scope>NUCLEOTIDE SEQUENCE</scope>
    <source>
        <strain evidence="2">Expedition CK06-06</strain>
    </source>
</reference>
<sequence length="93" mass="10581">MSKKLYKLYCEICNWKKITDGTDVAGMFEMKQSPVPTTIPKQDPITKKTIESKTKKRPHKFRCPNCGRAITPKKLSGVKKDDKNGYSREEGSS</sequence>
<proteinExistence type="predicted"/>
<protein>
    <submittedName>
        <fullName evidence="2">Uncharacterized protein</fullName>
    </submittedName>
</protein>
<dbReference type="EMBL" id="BARS01010198">
    <property type="protein sequence ID" value="GAF90871.1"/>
    <property type="molecule type" value="Genomic_DNA"/>
</dbReference>
<comment type="caution">
    <text evidence="2">The sequence shown here is derived from an EMBL/GenBank/DDBJ whole genome shotgun (WGS) entry which is preliminary data.</text>
</comment>
<accession>X0TUJ7</accession>